<comment type="caution">
    <text evidence="6">The sequence shown here is derived from an EMBL/GenBank/DDBJ whole genome shotgun (WGS) entry which is preliminary data.</text>
</comment>
<dbReference type="GO" id="GO:0120009">
    <property type="term" value="P:intermembrane lipid transfer"/>
    <property type="evidence" value="ECO:0007669"/>
    <property type="project" value="UniProtKB-ARBA"/>
</dbReference>
<dbReference type="GO" id="GO:0005829">
    <property type="term" value="C:cytosol"/>
    <property type="evidence" value="ECO:0007669"/>
    <property type="project" value="TreeGrafter"/>
</dbReference>
<dbReference type="InterPro" id="IPR037239">
    <property type="entry name" value="OSBP_sf"/>
</dbReference>
<dbReference type="Proteomes" id="UP001212841">
    <property type="component" value="Unassembled WGS sequence"/>
</dbReference>
<dbReference type="GO" id="GO:0006887">
    <property type="term" value="P:exocytosis"/>
    <property type="evidence" value="ECO:0007669"/>
    <property type="project" value="TreeGrafter"/>
</dbReference>
<dbReference type="SUPFAM" id="SSF144000">
    <property type="entry name" value="Oxysterol-binding protein-like"/>
    <property type="match status" value="2"/>
</dbReference>
<feature type="non-terminal residue" evidence="6">
    <location>
        <position position="867"/>
    </location>
</feature>
<dbReference type="AlphaFoldDB" id="A0AAD5S238"/>
<dbReference type="PROSITE" id="PS50003">
    <property type="entry name" value="PH_DOMAIN"/>
    <property type="match status" value="1"/>
</dbReference>
<dbReference type="GO" id="GO:0034727">
    <property type="term" value="P:piecemeal microautophagy of the nucleus"/>
    <property type="evidence" value="ECO:0007669"/>
    <property type="project" value="TreeGrafter"/>
</dbReference>
<dbReference type="GO" id="GO:0032934">
    <property type="term" value="F:sterol binding"/>
    <property type="evidence" value="ECO:0007669"/>
    <property type="project" value="TreeGrafter"/>
</dbReference>
<dbReference type="InterPro" id="IPR018494">
    <property type="entry name" value="Oxysterol-bd_CS"/>
</dbReference>
<name>A0AAD5S238_9FUNG</name>
<dbReference type="Pfam" id="PF01237">
    <property type="entry name" value="Oxysterol_BP"/>
    <property type="match status" value="2"/>
</dbReference>
<protein>
    <recommendedName>
        <fullName evidence="5">PH domain-containing protein</fullName>
    </recommendedName>
</protein>
<accession>A0AAD5S238</accession>
<feature type="compositionally biased region" description="Gly residues" evidence="4">
    <location>
        <begin position="58"/>
        <end position="76"/>
    </location>
</feature>
<dbReference type="GO" id="GO:0030011">
    <property type="term" value="P:maintenance of cell polarity"/>
    <property type="evidence" value="ECO:0007669"/>
    <property type="project" value="TreeGrafter"/>
</dbReference>
<dbReference type="InterPro" id="IPR000648">
    <property type="entry name" value="Oxysterol-bd"/>
</dbReference>
<dbReference type="FunFam" id="2.40.160.120:FF:000001">
    <property type="entry name" value="Oxysterol-binding protein"/>
    <property type="match status" value="1"/>
</dbReference>
<evidence type="ECO:0000256" key="1">
    <source>
        <dbReference type="ARBA" id="ARBA00008842"/>
    </source>
</evidence>
<dbReference type="InterPro" id="IPR001849">
    <property type="entry name" value="PH_domain"/>
</dbReference>
<keyword evidence="2" id="KW-0597">Phosphoprotein</keyword>
<dbReference type="GO" id="GO:0005635">
    <property type="term" value="C:nuclear envelope"/>
    <property type="evidence" value="ECO:0007669"/>
    <property type="project" value="TreeGrafter"/>
</dbReference>
<evidence type="ECO:0000259" key="5">
    <source>
        <dbReference type="PROSITE" id="PS50003"/>
    </source>
</evidence>
<dbReference type="EMBL" id="JADGJD010002428">
    <property type="protein sequence ID" value="KAJ3032613.1"/>
    <property type="molecule type" value="Genomic_DNA"/>
</dbReference>
<evidence type="ECO:0000256" key="3">
    <source>
        <dbReference type="RuleBase" id="RU003844"/>
    </source>
</evidence>
<proteinExistence type="inferred from homology"/>
<feature type="compositionally biased region" description="Acidic residues" evidence="4">
    <location>
        <begin position="77"/>
        <end position="91"/>
    </location>
</feature>
<dbReference type="Gene3D" id="2.40.160.120">
    <property type="match status" value="1"/>
</dbReference>
<feature type="domain" description="PH" evidence="5">
    <location>
        <begin position="1"/>
        <end position="47"/>
    </location>
</feature>
<comment type="similarity">
    <text evidence="1 3">Belongs to the OSBP family.</text>
</comment>
<gene>
    <name evidence="6" type="ORF">HK097_005167</name>
</gene>
<feature type="region of interest" description="Disordered" evidence="4">
    <location>
        <begin position="53"/>
        <end position="118"/>
    </location>
</feature>
<dbReference type="GO" id="GO:0006897">
    <property type="term" value="P:endocytosis"/>
    <property type="evidence" value="ECO:0007669"/>
    <property type="project" value="TreeGrafter"/>
</dbReference>
<organism evidence="6 7">
    <name type="scientific">Rhizophlyctis rosea</name>
    <dbReference type="NCBI Taxonomy" id="64517"/>
    <lineage>
        <taxon>Eukaryota</taxon>
        <taxon>Fungi</taxon>
        <taxon>Fungi incertae sedis</taxon>
        <taxon>Chytridiomycota</taxon>
        <taxon>Chytridiomycota incertae sedis</taxon>
        <taxon>Chytridiomycetes</taxon>
        <taxon>Rhizophlyctidales</taxon>
        <taxon>Rhizophlyctidaceae</taxon>
        <taxon>Rhizophlyctis</taxon>
    </lineage>
</organism>
<feature type="region of interest" description="Disordered" evidence="4">
    <location>
        <begin position="291"/>
        <end position="326"/>
    </location>
</feature>
<evidence type="ECO:0000256" key="4">
    <source>
        <dbReference type="SAM" id="MobiDB-lite"/>
    </source>
</evidence>
<evidence type="ECO:0000256" key="2">
    <source>
        <dbReference type="ARBA" id="ARBA00022553"/>
    </source>
</evidence>
<evidence type="ECO:0000313" key="7">
    <source>
        <dbReference type="Proteomes" id="UP001212841"/>
    </source>
</evidence>
<dbReference type="PANTHER" id="PTHR10972">
    <property type="entry name" value="OXYSTEROL-BINDING PROTEIN-RELATED"/>
    <property type="match status" value="1"/>
</dbReference>
<feature type="region of interest" description="Disordered" evidence="4">
    <location>
        <begin position="379"/>
        <end position="407"/>
    </location>
</feature>
<reference evidence="6" key="1">
    <citation type="submission" date="2020-05" db="EMBL/GenBank/DDBJ databases">
        <title>Phylogenomic resolution of chytrid fungi.</title>
        <authorList>
            <person name="Stajich J.E."/>
            <person name="Amses K."/>
            <person name="Simmons R."/>
            <person name="Seto K."/>
            <person name="Myers J."/>
            <person name="Bonds A."/>
            <person name="Quandt C.A."/>
            <person name="Barry K."/>
            <person name="Liu P."/>
            <person name="Grigoriev I."/>
            <person name="Longcore J.E."/>
            <person name="James T.Y."/>
        </authorList>
    </citation>
    <scope>NUCLEOTIDE SEQUENCE</scope>
    <source>
        <strain evidence="6">JEL0318</strain>
    </source>
</reference>
<dbReference type="PANTHER" id="PTHR10972:SF205">
    <property type="entry name" value="OXYSTEROL-BINDING PROTEIN 1"/>
    <property type="match status" value="1"/>
</dbReference>
<keyword evidence="7" id="KW-1185">Reference proteome</keyword>
<evidence type="ECO:0000313" key="6">
    <source>
        <dbReference type="EMBL" id="KAJ3032613.1"/>
    </source>
</evidence>
<dbReference type="GO" id="GO:0005886">
    <property type="term" value="C:plasma membrane"/>
    <property type="evidence" value="ECO:0007669"/>
    <property type="project" value="TreeGrafter"/>
</dbReference>
<dbReference type="GO" id="GO:0097038">
    <property type="term" value="C:perinuclear endoplasmic reticulum"/>
    <property type="evidence" value="ECO:0007669"/>
    <property type="project" value="TreeGrafter"/>
</dbReference>
<dbReference type="PROSITE" id="PS01013">
    <property type="entry name" value="OSBP"/>
    <property type="match status" value="1"/>
</dbReference>
<sequence>MIAGVVMPDSNDKSRFDVVVRGSSWSLKARSPADAKKWVWSLMESKKWMLDRSKEKGGAGTSGGVGTGSKGDVAGGEGDEDVWDAESEAETEVGAGVSKDSLGVPTSGERRGSVEGRASFSSVAEGGVVASHGSSATSIDVPGSPAVERKAAAETAEKEKEVQTTMTGDFRTLQYLLNVQMDVQQRVVEAVVSVLQEREKERIKAGGPIRKSMDSVESDKAGSLLHDVDLSNLPSLLESSAKHVQDTMGRLVSLAEGREKMWQRRWKKELESRRRWEEVVKKVVGIEGLVGQEGGKEGDGGAAGLRSSLDTLPSETGGPGERNQDLDADEFEEEEGGDDVFYDAEEAGASSAGAASTHSGFVEAAFGFDQMDEVPEDRASLDVRRTKSTKSVSATPPPATPVSIPSSSALLTTAGSEGLIISPKELERSLKGYKTPYRTKLPIDPTKPKPALAVWSFLKSAIGKDLSKVTLPVFFNEPSSMLQRMCEDIEYIELLSLAARVGCKGSLGAGKDGDGKFRGVEPARRAAEFLGIGLEALEGLEGEEASLVRVLFVGAYAMSNYSSTVGRCNKPFNPMLGETYELVREDKECRYLSEQVCHHPPISACYCDSPTYTFWTEVNVKSKFWGKSLELHPLGTCHVRLPLPSTSSSSSSSFSDIETEHYSWKKVTTAVNNLIVGKLEIDHYGDMRVRNWRTGEECVITFKPKAPGGGGWFGGGGKKSDAEDGGGGDITGVVKDAQGNVRWELKGKWDSELVAKPVGKGADRVREKLKTPQIRVWKKFAMPERAEENFNFTEFAVMMNECGDELRRVLPPTDSRLRPDQVAMERGEWELANSGKEKLEILQRKRRTRFVEEYERNGRASGPTVRD</sequence>